<evidence type="ECO:0000259" key="2">
    <source>
        <dbReference type="Pfam" id="PF14771"/>
    </source>
</evidence>
<dbReference type="AlphaFoldDB" id="V3ZHZ3"/>
<dbReference type="OMA" id="MVPHLYG"/>
<dbReference type="OrthoDB" id="9976386at2759"/>
<reference evidence="3 4" key="1">
    <citation type="journal article" date="2013" name="Nature">
        <title>Insights into bilaterian evolution from three spiralian genomes.</title>
        <authorList>
            <person name="Simakov O."/>
            <person name="Marletaz F."/>
            <person name="Cho S.J."/>
            <person name="Edsinger-Gonzales E."/>
            <person name="Havlak P."/>
            <person name="Hellsten U."/>
            <person name="Kuo D.H."/>
            <person name="Larsson T."/>
            <person name="Lv J."/>
            <person name="Arendt D."/>
            <person name="Savage R."/>
            <person name="Osoegawa K."/>
            <person name="de Jong P."/>
            <person name="Grimwood J."/>
            <person name="Chapman J.A."/>
            <person name="Shapiro H."/>
            <person name="Aerts A."/>
            <person name="Otillar R.P."/>
            <person name="Terry A.Y."/>
            <person name="Boore J.L."/>
            <person name="Grigoriev I.V."/>
            <person name="Lindberg D.R."/>
            <person name="Seaver E.C."/>
            <person name="Weisblat D.A."/>
            <person name="Putnam N.H."/>
            <person name="Rokhsar D.S."/>
        </authorList>
    </citation>
    <scope>NUCLEOTIDE SEQUENCE [LARGE SCALE GENOMIC DNA]</scope>
</reference>
<dbReference type="EMBL" id="KB204089">
    <property type="protein sequence ID" value="ESO81925.1"/>
    <property type="molecule type" value="Genomic_DNA"/>
</dbReference>
<protein>
    <recommendedName>
        <fullName evidence="2">DUF4476 domain-containing protein</fullName>
    </recommendedName>
</protein>
<evidence type="ECO:0000313" key="4">
    <source>
        <dbReference type="Proteomes" id="UP000030746"/>
    </source>
</evidence>
<dbReference type="Proteomes" id="UP000030746">
    <property type="component" value="Unassembled WGS sequence"/>
</dbReference>
<evidence type="ECO:0000313" key="3">
    <source>
        <dbReference type="EMBL" id="ESO81925.1"/>
    </source>
</evidence>
<accession>V3ZHZ3</accession>
<dbReference type="GeneID" id="20250385"/>
<organism evidence="3 4">
    <name type="scientific">Lottia gigantea</name>
    <name type="common">Giant owl limpet</name>
    <dbReference type="NCBI Taxonomy" id="225164"/>
    <lineage>
        <taxon>Eukaryota</taxon>
        <taxon>Metazoa</taxon>
        <taxon>Spiralia</taxon>
        <taxon>Lophotrochozoa</taxon>
        <taxon>Mollusca</taxon>
        <taxon>Gastropoda</taxon>
        <taxon>Patellogastropoda</taxon>
        <taxon>Lottioidea</taxon>
        <taxon>Lottiidae</taxon>
        <taxon>Lottia</taxon>
    </lineage>
</organism>
<dbReference type="RefSeq" id="XP_009067369.1">
    <property type="nucleotide sequence ID" value="XM_009069121.1"/>
</dbReference>
<evidence type="ECO:0000256" key="1">
    <source>
        <dbReference type="SAM" id="MobiDB-lite"/>
    </source>
</evidence>
<proteinExistence type="predicted"/>
<dbReference type="InterPro" id="IPR028011">
    <property type="entry name" value="DUF4476"/>
</dbReference>
<dbReference type="KEGG" id="lgi:LOTGIDRAFT_237224"/>
<dbReference type="CTD" id="20250385"/>
<sequence length="269" mass="29758">MIGKKNCLHVWTLIDLKAQISTETDSSRRKLEILFESNGTVCAAQAAEILKCIGCAPHKIQAIKILESRLESMTCKEAKEVIGAVSIHKDKIDILECIKRVLTDNETKLGEEYILSAFPYEHDKNQALNVLNTVRTDRSVKLAAGGHQGYAALGGLFTQARPLHPHLYGPIEIQARMMEDKSKGLIPARARSDYMNSTYATSHPPMPYIRDKTYQEERGYPGSSGYPANINNSSHNYPSGAPPLHMSGGSPAPTGYYTLERSAYVQNYS</sequence>
<feature type="domain" description="DUF4476" evidence="2">
    <location>
        <begin position="45"/>
        <end position="129"/>
    </location>
</feature>
<dbReference type="Pfam" id="PF14771">
    <property type="entry name" value="DUF4476"/>
    <property type="match status" value="1"/>
</dbReference>
<name>V3ZHZ3_LOTGI</name>
<dbReference type="HOGENOM" id="CLU_1082756_0_0_1"/>
<gene>
    <name evidence="3" type="ORF">LOTGIDRAFT_237224</name>
</gene>
<keyword evidence="4" id="KW-1185">Reference proteome</keyword>
<feature type="region of interest" description="Disordered" evidence="1">
    <location>
        <begin position="220"/>
        <end position="246"/>
    </location>
</feature>